<reference evidence="2 4" key="3">
    <citation type="journal article" date="2015" name="BMC Genomics">
        <title>Sex and parasites: genomic and transcriptomic analysis of Microbotryum lychnidis-dioicae, the biotrophic and plant-castrating anther smut fungus.</title>
        <authorList>
            <person name="Perlin M.H."/>
            <person name="Amselem J."/>
            <person name="Fontanillas E."/>
            <person name="Toh S.S."/>
            <person name="Chen Z."/>
            <person name="Goldberg J."/>
            <person name="Duplessis S."/>
            <person name="Henrissat B."/>
            <person name="Young S."/>
            <person name="Zeng Q."/>
            <person name="Aguileta G."/>
            <person name="Petit E."/>
            <person name="Badouin H."/>
            <person name="Andrews J."/>
            <person name="Razeeq D."/>
            <person name="Gabaldon T."/>
            <person name="Quesneville H."/>
            <person name="Giraud T."/>
            <person name="Hood M.E."/>
            <person name="Schultz D.J."/>
            <person name="Cuomo C.A."/>
        </authorList>
    </citation>
    <scope>NUCLEOTIDE SEQUENCE [LARGE SCALE GENOMIC DNA]</scope>
    <source>
        <strain evidence="2">P1A1 Lamole</strain>
        <strain evidence="4">p1A1 Lamole</strain>
    </source>
</reference>
<proteinExistence type="predicted"/>
<organism evidence="2">
    <name type="scientific">Microbotryum lychnidis-dioicae (strain p1A1 Lamole / MvSl-1064)</name>
    <name type="common">Anther smut fungus</name>
    <dbReference type="NCBI Taxonomy" id="683840"/>
    <lineage>
        <taxon>Eukaryota</taxon>
        <taxon>Fungi</taxon>
        <taxon>Dikarya</taxon>
        <taxon>Basidiomycota</taxon>
        <taxon>Pucciniomycotina</taxon>
        <taxon>Microbotryomycetes</taxon>
        <taxon>Microbotryales</taxon>
        <taxon>Microbotryaceae</taxon>
        <taxon>Microbotryum</taxon>
    </lineage>
</organism>
<evidence type="ECO:0000313" key="4">
    <source>
        <dbReference type="Proteomes" id="UP000017200"/>
    </source>
</evidence>
<evidence type="ECO:0000313" key="2">
    <source>
        <dbReference type="EMBL" id="KDE02132.1"/>
    </source>
</evidence>
<accession>U5HJX0</accession>
<evidence type="ECO:0000256" key="1">
    <source>
        <dbReference type="SAM" id="MobiDB-lite"/>
    </source>
</evidence>
<dbReference type="HOGENOM" id="CLU_1079952_0_0_1"/>
<reference evidence="3" key="4">
    <citation type="submission" date="2015-06" db="UniProtKB">
        <authorList>
            <consortium name="EnsemblFungi"/>
        </authorList>
    </citation>
    <scope>IDENTIFICATION</scope>
</reference>
<dbReference type="OrthoDB" id="2539031at2759"/>
<reference evidence="2" key="2">
    <citation type="submission" date="2010-11" db="EMBL/GenBank/DDBJ databases">
        <authorList>
            <consortium name="The Broad Institute Genome Sequencing Platform"/>
            <person name="Earl A."/>
            <person name="Ward D."/>
            <person name="Feldgarden M."/>
            <person name="Gevers D."/>
            <person name="Butler R."/>
            <person name="Young S.K."/>
            <person name="Zeng Q."/>
            <person name="Gargeya S."/>
            <person name="Fitzgerald M."/>
            <person name="Haas B."/>
            <person name="Abouelleil A."/>
            <person name="Alvarado L."/>
            <person name="Arachchi H.M."/>
            <person name="Berlin A."/>
            <person name="Brown A."/>
            <person name="Chapman S.B."/>
            <person name="Chen Z."/>
            <person name="Dunbar C."/>
            <person name="Freedman E."/>
            <person name="Gearin G."/>
            <person name="Gellesch M."/>
            <person name="Goldberg J."/>
            <person name="Griggs A."/>
            <person name="Gujja S."/>
            <person name="Heilman E."/>
            <person name="Heiman D."/>
            <person name="Howarth C."/>
            <person name="Larson L."/>
            <person name="Lui A."/>
            <person name="MacDonald P.J.P."/>
            <person name="Mehta T."/>
            <person name="Montmayeur A."/>
            <person name="Murphy C."/>
            <person name="Neiman D."/>
            <person name="Pearson M."/>
            <person name="Priest M."/>
            <person name="Roberts A."/>
            <person name="Saif S."/>
            <person name="Shea T."/>
            <person name="Shenoy N."/>
            <person name="Sisk P."/>
            <person name="Stolte C."/>
            <person name="Sykes S."/>
            <person name="White J."/>
            <person name="Yandava C."/>
            <person name="Wortman J."/>
            <person name="Nusbaum C."/>
            <person name="Birren B."/>
        </authorList>
    </citation>
    <scope>NUCLEOTIDE SEQUENCE</scope>
    <source>
        <strain evidence="2">P1A1 Lamole</strain>
    </source>
</reference>
<name>U5HJX0_USTV1</name>
<dbReference type="Proteomes" id="UP000017200">
    <property type="component" value="Unassembled WGS sequence"/>
</dbReference>
<dbReference type="InParanoid" id="U5HJX0"/>
<feature type="compositionally biased region" description="Pro residues" evidence="1">
    <location>
        <begin position="1"/>
        <end position="14"/>
    </location>
</feature>
<gene>
    <name evidence="2" type="ORF">MVLG_07296</name>
</gene>
<dbReference type="EMBL" id="GL542305">
    <property type="protein sequence ID" value="KDE02132.1"/>
    <property type="molecule type" value="Genomic_DNA"/>
</dbReference>
<feature type="non-terminal residue" evidence="2">
    <location>
        <position position="258"/>
    </location>
</feature>
<protein>
    <submittedName>
        <fullName evidence="2 3">Uncharacterized protein</fullName>
    </submittedName>
</protein>
<dbReference type="EMBL" id="AEIJ01001536">
    <property type="status" value="NOT_ANNOTATED_CDS"/>
    <property type="molecule type" value="Genomic_DNA"/>
</dbReference>
<dbReference type="AlphaFoldDB" id="U5HJX0"/>
<sequence>MPDPPGPTPPPPDAPLAGSGASDESLNMQTHETVAGGTANPPAWSNEATQARMDHQKAFQNACRALGIVPSSKSTRRLMVLCHEASTPPSQAPALARAAQRAVRNDATPASNVIRVIMDGPGSPRGLVQTALRKHFGLAETPFMFARPEGVELDPEVEKLFSKCVKLNPIVTKATKRFPIARHMYELVFESDQACLEAAAAGPFSHHGKEMVTELPSASPLNHVVQVRFTLPSSSSAIPASVLRKSFDDALTLSLGRA</sequence>
<reference evidence="4" key="1">
    <citation type="submission" date="2010-11" db="EMBL/GenBank/DDBJ databases">
        <title>The genome sequence of Microbotryum violaceum strain p1A1 Lamole.</title>
        <authorList>
            <person name="Cuomo C."/>
            <person name="Perlin M."/>
            <person name="Young S.K."/>
            <person name="Zeng Q."/>
            <person name="Gargeya S."/>
            <person name="Alvarado L."/>
            <person name="Berlin A."/>
            <person name="Chapman S.B."/>
            <person name="Chen Z."/>
            <person name="Freedman E."/>
            <person name="Gellesch M."/>
            <person name="Goldberg J."/>
            <person name="Griggs A."/>
            <person name="Gujja S."/>
            <person name="Heilman E."/>
            <person name="Heiman D."/>
            <person name="Howarth C."/>
            <person name="Mehta T."/>
            <person name="Neiman D."/>
            <person name="Pearson M."/>
            <person name="Roberts A."/>
            <person name="Saif S."/>
            <person name="Shea T."/>
            <person name="Shenoy N."/>
            <person name="Sisk P."/>
            <person name="Stolte C."/>
            <person name="Sykes S."/>
            <person name="White J."/>
            <person name="Yandava C."/>
            <person name="Haas B."/>
            <person name="Nusbaum C."/>
            <person name="Birren B."/>
        </authorList>
    </citation>
    <scope>NUCLEOTIDE SEQUENCE [LARGE SCALE GENOMIC DNA]</scope>
    <source>
        <strain evidence="4">p1A1 Lamole</strain>
    </source>
</reference>
<feature type="region of interest" description="Disordered" evidence="1">
    <location>
        <begin position="1"/>
        <end position="25"/>
    </location>
</feature>
<keyword evidence="4" id="KW-1185">Reference proteome</keyword>
<dbReference type="EnsemblFungi" id="MVLG_07296T0">
    <property type="protein sequence ID" value="MVLG_07296T0"/>
    <property type="gene ID" value="MVLG_07296"/>
</dbReference>
<evidence type="ECO:0000313" key="3">
    <source>
        <dbReference type="EnsemblFungi" id="MVLG_07296T0"/>
    </source>
</evidence>